<dbReference type="Pfam" id="PF01370">
    <property type="entry name" value="Epimerase"/>
    <property type="match status" value="1"/>
</dbReference>
<evidence type="ECO:0000313" key="3">
    <source>
        <dbReference type="Proteomes" id="UP000198771"/>
    </source>
</evidence>
<gene>
    <name evidence="2" type="ORF">SAMN05660653_01536</name>
</gene>
<dbReference type="Proteomes" id="UP000198771">
    <property type="component" value="Unassembled WGS sequence"/>
</dbReference>
<feature type="domain" description="NAD-dependent epimerase/dehydratase" evidence="1">
    <location>
        <begin position="6"/>
        <end position="220"/>
    </location>
</feature>
<protein>
    <submittedName>
        <fullName evidence="2">Nucleoside-diphosphate-sugar epimerase</fullName>
    </submittedName>
</protein>
<dbReference type="SUPFAM" id="SSF51735">
    <property type="entry name" value="NAD(P)-binding Rossmann-fold domains"/>
    <property type="match status" value="1"/>
</dbReference>
<dbReference type="RefSeq" id="WP_208596591.1">
    <property type="nucleotide sequence ID" value="NZ_FMXO01000008.1"/>
</dbReference>
<name>A0A1G6CHP0_9BACT</name>
<evidence type="ECO:0000313" key="2">
    <source>
        <dbReference type="EMBL" id="SDB32438.1"/>
    </source>
</evidence>
<sequence length="313" mass="34048">MDTFKILVTGANGFVGRALCPALRAQGHVVREAVRAEGGTDQVAVGEIDGQTDWSEALPEMEIVVHLAGRAHMTGDRAQAFSAYRRVNLEGTENLARQAAKRGVRRLVFVSSVKVNGEETHGRPFTEDDPSNPEDPYGITKWEAEQALAEVAAETGLETTVLRPPLVHGPGVKGNLLRLLQGIQQNRPFPLGAVVNKRSLIGVDNLCSALCLCVAHPATGTYLVSDSESISSPELVRTLAKAMGRQVRQFAVPVPLMELAAKVIKRKSEFRRLTGSLEVDAGKIQREMGWSPSKSLHDGLNDMVRWYMDSCSN</sequence>
<accession>A0A1G6CHP0</accession>
<dbReference type="InterPro" id="IPR050177">
    <property type="entry name" value="Lipid_A_modif_metabolic_enz"/>
</dbReference>
<dbReference type="Gene3D" id="3.40.50.720">
    <property type="entry name" value="NAD(P)-binding Rossmann-like Domain"/>
    <property type="match status" value="1"/>
</dbReference>
<keyword evidence="3" id="KW-1185">Reference proteome</keyword>
<reference evidence="2 3" key="1">
    <citation type="submission" date="2016-10" db="EMBL/GenBank/DDBJ databases">
        <authorList>
            <person name="de Groot N.N."/>
        </authorList>
    </citation>
    <scope>NUCLEOTIDE SEQUENCE [LARGE SCALE GENOMIC DNA]</scope>
    <source>
        <strain evidence="2 3">ASO4-2</strain>
    </source>
</reference>
<dbReference type="STRING" id="617002.SAMN05660653_01536"/>
<evidence type="ECO:0000259" key="1">
    <source>
        <dbReference type="Pfam" id="PF01370"/>
    </source>
</evidence>
<dbReference type="AlphaFoldDB" id="A0A1G6CHP0"/>
<dbReference type="PANTHER" id="PTHR43245:SF58">
    <property type="entry name" value="BLL5923 PROTEIN"/>
    <property type="match status" value="1"/>
</dbReference>
<dbReference type="PANTHER" id="PTHR43245">
    <property type="entry name" value="BIFUNCTIONAL POLYMYXIN RESISTANCE PROTEIN ARNA"/>
    <property type="match status" value="1"/>
</dbReference>
<dbReference type="EMBL" id="FMXO01000008">
    <property type="protein sequence ID" value="SDB32438.1"/>
    <property type="molecule type" value="Genomic_DNA"/>
</dbReference>
<dbReference type="InterPro" id="IPR001509">
    <property type="entry name" value="Epimerase_deHydtase"/>
</dbReference>
<organism evidence="2 3">
    <name type="scientific">Desulfonatronum thiosulfatophilum</name>
    <dbReference type="NCBI Taxonomy" id="617002"/>
    <lineage>
        <taxon>Bacteria</taxon>
        <taxon>Pseudomonadati</taxon>
        <taxon>Thermodesulfobacteriota</taxon>
        <taxon>Desulfovibrionia</taxon>
        <taxon>Desulfovibrionales</taxon>
        <taxon>Desulfonatronaceae</taxon>
        <taxon>Desulfonatronum</taxon>
    </lineage>
</organism>
<proteinExistence type="predicted"/>
<dbReference type="CDD" id="cd05232">
    <property type="entry name" value="UDP_G4E_4_SDR_e"/>
    <property type="match status" value="1"/>
</dbReference>
<dbReference type="InterPro" id="IPR036291">
    <property type="entry name" value="NAD(P)-bd_dom_sf"/>
</dbReference>